<evidence type="ECO:0000259" key="1">
    <source>
        <dbReference type="PROSITE" id="PS50240"/>
    </source>
</evidence>
<dbReference type="InterPro" id="IPR009003">
    <property type="entry name" value="Peptidase_S1_PA"/>
</dbReference>
<reference evidence="3" key="1">
    <citation type="submission" date="2025-08" db="UniProtKB">
        <authorList>
            <consortium name="RefSeq"/>
        </authorList>
    </citation>
    <scope>IDENTIFICATION</scope>
    <source>
        <tissue evidence="3">Silk gland</tissue>
    </source>
</reference>
<keyword evidence="2" id="KW-1185">Reference proteome</keyword>
<organism evidence="2 3">
    <name type="scientific">Bombyx mandarina</name>
    <name type="common">Wild silk moth</name>
    <name type="synonym">Wild silkworm</name>
    <dbReference type="NCBI Taxonomy" id="7092"/>
    <lineage>
        <taxon>Eukaryota</taxon>
        <taxon>Metazoa</taxon>
        <taxon>Ecdysozoa</taxon>
        <taxon>Arthropoda</taxon>
        <taxon>Hexapoda</taxon>
        <taxon>Insecta</taxon>
        <taxon>Pterygota</taxon>
        <taxon>Neoptera</taxon>
        <taxon>Endopterygota</taxon>
        <taxon>Lepidoptera</taxon>
        <taxon>Glossata</taxon>
        <taxon>Ditrysia</taxon>
        <taxon>Bombycoidea</taxon>
        <taxon>Bombycidae</taxon>
        <taxon>Bombycinae</taxon>
        <taxon>Bombyx</taxon>
    </lineage>
</organism>
<dbReference type="KEGG" id="bman:114249351"/>
<dbReference type="RefSeq" id="XP_028038680.1">
    <property type="nucleotide sequence ID" value="XM_028182879.1"/>
</dbReference>
<dbReference type="Gene3D" id="2.40.10.10">
    <property type="entry name" value="Trypsin-like serine proteases"/>
    <property type="match status" value="1"/>
</dbReference>
<accession>A0A6J2K9S0</accession>
<dbReference type="GO" id="GO:0006508">
    <property type="term" value="P:proteolysis"/>
    <property type="evidence" value="ECO:0007669"/>
    <property type="project" value="InterPro"/>
</dbReference>
<dbReference type="PANTHER" id="PTHR24260">
    <property type="match status" value="1"/>
</dbReference>
<dbReference type="InterPro" id="IPR051333">
    <property type="entry name" value="CLIP_Serine_Protease"/>
</dbReference>
<name>A0A6J2K9S0_BOMMA</name>
<feature type="domain" description="Peptidase S1" evidence="1">
    <location>
        <begin position="15"/>
        <end position="252"/>
    </location>
</feature>
<dbReference type="GO" id="GO:0004252">
    <property type="term" value="F:serine-type endopeptidase activity"/>
    <property type="evidence" value="ECO:0007669"/>
    <property type="project" value="InterPro"/>
</dbReference>
<dbReference type="InterPro" id="IPR043504">
    <property type="entry name" value="Peptidase_S1_PA_chymotrypsin"/>
</dbReference>
<sequence>MVIDQRFYMLNMFFIITNVNAISKLLKTVENIAEKHPYVVALLTDTKEYSCTGSIINSQTVLTSGNCVQIAPAFVAVGLAVLSQSMNEKNIFKVTRIALHNDYIFESKATELNITKMHSNIGLVFTLRTVLDVFIPPVEIGNSFASELKEKDLVTLGFGYINSNVIVLQKQNYQQSPCENPKWYYCICGIEKTSRKHYGREFGDGAPVLFGMEIIAITASPCRKLSLKSRNTKYNIFTVIGPYVPWIERTIRYANATYRLQSNRAIGKILSVLSHWLLLLPLLVTI</sequence>
<dbReference type="InterPro" id="IPR001254">
    <property type="entry name" value="Trypsin_dom"/>
</dbReference>
<dbReference type="PROSITE" id="PS50240">
    <property type="entry name" value="TRYPSIN_DOM"/>
    <property type="match status" value="1"/>
</dbReference>
<evidence type="ECO:0000313" key="3">
    <source>
        <dbReference type="RefSeq" id="XP_028038680.1"/>
    </source>
</evidence>
<dbReference type="AlphaFoldDB" id="A0A6J2K9S0"/>
<protein>
    <submittedName>
        <fullName evidence="3">Uncharacterized protein LOC114249351</fullName>
    </submittedName>
</protein>
<evidence type="ECO:0000313" key="2">
    <source>
        <dbReference type="Proteomes" id="UP000504629"/>
    </source>
</evidence>
<gene>
    <name evidence="3" type="primary">LOC114249351</name>
</gene>
<dbReference type="GeneID" id="114249351"/>
<dbReference type="SMART" id="SM00020">
    <property type="entry name" value="Tryp_SPc"/>
    <property type="match status" value="1"/>
</dbReference>
<dbReference type="Pfam" id="PF00089">
    <property type="entry name" value="Trypsin"/>
    <property type="match status" value="1"/>
</dbReference>
<dbReference type="OrthoDB" id="7455534at2759"/>
<proteinExistence type="predicted"/>
<dbReference type="SUPFAM" id="SSF50494">
    <property type="entry name" value="Trypsin-like serine proteases"/>
    <property type="match status" value="1"/>
</dbReference>
<dbReference type="Proteomes" id="UP000504629">
    <property type="component" value="Unplaced"/>
</dbReference>
<dbReference type="PANTHER" id="PTHR24260:SF136">
    <property type="entry name" value="GH08193P-RELATED"/>
    <property type="match status" value="1"/>
</dbReference>